<accession>A0A1G7DYL4</accession>
<reference evidence="2 3" key="1">
    <citation type="submission" date="2016-10" db="EMBL/GenBank/DDBJ databases">
        <authorList>
            <person name="de Groot N.N."/>
        </authorList>
    </citation>
    <scope>NUCLEOTIDE SEQUENCE [LARGE SCALE GENOMIC DNA]</scope>
    <source>
        <strain evidence="2 3">JCM 11308</strain>
    </source>
</reference>
<evidence type="ECO:0000256" key="1">
    <source>
        <dbReference type="SAM" id="SignalP"/>
    </source>
</evidence>
<dbReference type="EMBL" id="FNAB01000021">
    <property type="protein sequence ID" value="SDE56504.1"/>
    <property type="molecule type" value="Genomic_DNA"/>
</dbReference>
<name>A0A1G7DYL4_9NOCA</name>
<feature type="chain" id="PRO_5011557322" evidence="1">
    <location>
        <begin position="33"/>
        <end position="116"/>
    </location>
</feature>
<keyword evidence="1" id="KW-0732">Signal</keyword>
<feature type="signal peptide" evidence="1">
    <location>
        <begin position="1"/>
        <end position="32"/>
    </location>
</feature>
<gene>
    <name evidence="2" type="ORF">SAMN05444580_12153</name>
</gene>
<proteinExistence type="predicted"/>
<dbReference type="AlphaFoldDB" id="A0A1G7DYL4"/>
<keyword evidence="3" id="KW-1185">Reference proteome</keyword>
<protein>
    <submittedName>
        <fullName evidence="2">Type IV secretion system protein TrbL</fullName>
    </submittedName>
</protein>
<evidence type="ECO:0000313" key="3">
    <source>
        <dbReference type="Proteomes" id="UP000199417"/>
    </source>
</evidence>
<organism evidence="2 3">
    <name type="scientific">Rhodococcus tukisamuensis</name>
    <dbReference type="NCBI Taxonomy" id="168276"/>
    <lineage>
        <taxon>Bacteria</taxon>
        <taxon>Bacillati</taxon>
        <taxon>Actinomycetota</taxon>
        <taxon>Actinomycetes</taxon>
        <taxon>Mycobacteriales</taxon>
        <taxon>Nocardiaceae</taxon>
        <taxon>Rhodococcus</taxon>
    </lineage>
</organism>
<dbReference type="Proteomes" id="UP000199417">
    <property type="component" value="Unassembled WGS sequence"/>
</dbReference>
<sequence>MSRNLARRGASVLVAAALLGGGLALGGGTASAEEPGPASGGSLSDLAGAIFAPPAQEAGSAAGSLEAGSAAVGSSDPCPGFSAGEAPGCVGPFRVLPDELGVVVRVWLKTLPGISS</sequence>
<evidence type="ECO:0000313" key="2">
    <source>
        <dbReference type="EMBL" id="SDE56504.1"/>
    </source>
</evidence>